<dbReference type="PRINTS" id="PR01837">
    <property type="entry name" value="MGTCSAPBPROT"/>
</dbReference>
<dbReference type="PANTHER" id="PTHR33778">
    <property type="entry name" value="PROTEIN MGTC"/>
    <property type="match status" value="1"/>
</dbReference>
<evidence type="ECO:0000256" key="2">
    <source>
        <dbReference type="ARBA" id="ARBA00009298"/>
    </source>
</evidence>
<dbReference type="PATRIC" id="fig|69.6.peg.2376"/>
<reference evidence="9 10" key="1">
    <citation type="submission" date="2015-11" db="EMBL/GenBank/DDBJ databases">
        <title>Genome sequences of Lysobacter enzymogenes strain C3 and Lysobacter antibioticus ATCC 29479.</title>
        <authorList>
            <person name="Kobayashi D.Y."/>
        </authorList>
    </citation>
    <scope>NUCLEOTIDE SEQUENCE [LARGE SCALE GENOMIC DNA]</scope>
    <source>
        <strain evidence="9 10">C3</strain>
    </source>
</reference>
<dbReference type="Pfam" id="PF02308">
    <property type="entry name" value="MgtC"/>
    <property type="match status" value="1"/>
</dbReference>
<accession>A0A0S2DH94</accession>
<evidence type="ECO:0000256" key="1">
    <source>
        <dbReference type="ARBA" id="ARBA00004651"/>
    </source>
</evidence>
<evidence type="ECO:0000256" key="7">
    <source>
        <dbReference type="RuleBase" id="RU365041"/>
    </source>
</evidence>
<evidence type="ECO:0000256" key="4">
    <source>
        <dbReference type="ARBA" id="ARBA00022692"/>
    </source>
</evidence>
<comment type="similarity">
    <text evidence="2 7">Belongs to the MgtC/SapB family.</text>
</comment>
<dbReference type="InterPro" id="IPR049177">
    <property type="entry name" value="MgtC_SapB_SrpB_YhiD_N"/>
</dbReference>
<comment type="subcellular location">
    <subcellularLocation>
        <location evidence="7">Cell inner membrane</location>
        <topology evidence="7">Multi-pass membrane protein</topology>
    </subcellularLocation>
    <subcellularLocation>
        <location evidence="1">Cell membrane</location>
        <topology evidence="1">Multi-pass membrane protein</topology>
    </subcellularLocation>
</comment>
<feature type="transmembrane region" description="Helical" evidence="7">
    <location>
        <begin position="6"/>
        <end position="25"/>
    </location>
</feature>
<feature type="transmembrane region" description="Helical" evidence="7">
    <location>
        <begin position="75"/>
        <end position="93"/>
    </location>
</feature>
<evidence type="ECO:0000256" key="5">
    <source>
        <dbReference type="ARBA" id="ARBA00022989"/>
    </source>
</evidence>
<evidence type="ECO:0000256" key="3">
    <source>
        <dbReference type="ARBA" id="ARBA00022475"/>
    </source>
</evidence>
<keyword evidence="4 7" id="KW-0812">Transmembrane</keyword>
<evidence type="ECO:0000256" key="6">
    <source>
        <dbReference type="ARBA" id="ARBA00023136"/>
    </source>
</evidence>
<feature type="region of interest" description="Disordered" evidence="8">
    <location>
        <begin position="150"/>
        <end position="179"/>
    </location>
</feature>
<dbReference type="KEGG" id="lez:GLE_2414"/>
<gene>
    <name evidence="9" type="ORF">GLE_2414</name>
</gene>
<name>A0A0S2DH94_LYSEN</name>
<organism evidence="9 10">
    <name type="scientific">Lysobacter enzymogenes</name>
    <dbReference type="NCBI Taxonomy" id="69"/>
    <lineage>
        <taxon>Bacteria</taxon>
        <taxon>Pseudomonadati</taxon>
        <taxon>Pseudomonadota</taxon>
        <taxon>Gammaproteobacteria</taxon>
        <taxon>Lysobacterales</taxon>
        <taxon>Lysobacteraceae</taxon>
        <taxon>Lysobacter</taxon>
    </lineage>
</organism>
<feature type="compositionally biased region" description="Basic and acidic residues" evidence="8">
    <location>
        <begin position="150"/>
        <end position="164"/>
    </location>
</feature>
<keyword evidence="5 7" id="KW-1133">Transmembrane helix</keyword>
<dbReference type="AlphaFoldDB" id="A0A0S2DH94"/>
<evidence type="ECO:0000313" key="10">
    <source>
        <dbReference type="Proteomes" id="UP000061569"/>
    </source>
</evidence>
<dbReference type="PANTHER" id="PTHR33778:SF1">
    <property type="entry name" value="MAGNESIUM TRANSPORTER YHID-RELATED"/>
    <property type="match status" value="1"/>
</dbReference>
<keyword evidence="3" id="KW-1003">Cell membrane</keyword>
<feature type="transmembrane region" description="Helical" evidence="7">
    <location>
        <begin position="37"/>
        <end position="55"/>
    </location>
</feature>
<dbReference type="STRING" id="69.GLE_2414"/>
<sequence length="179" mass="18757">MDWSEQLWVVGGAAYAMLLGGAIGFERELKNRPAGFRTHMLVAGASSLLIGMGLLALNDPRFRMPFLINMDPMRLVEAVIAGVSFIGAGTIFAWRGGRDIAGITTAASLLMAAVIGACAGLRYHVLALAATALTLLVLVALKRAERGLGLKPKAESESESKAGSESRSGAGPDSTSDRR</sequence>
<keyword evidence="7" id="KW-0997">Cell inner membrane</keyword>
<evidence type="ECO:0000256" key="8">
    <source>
        <dbReference type="SAM" id="MobiDB-lite"/>
    </source>
</evidence>
<protein>
    <recommendedName>
        <fullName evidence="7">Protein MgtC</fullName>
    </recommendedName>
</protein>
<dbReference type="EMBL" id="CP013140">
    <property type="protein sequence ID" value="ALN57763.1"/>
    <property type="molecule type" value="Genomic_DNA"/>
</dbReference>
<proteinExistence type="inferred from homology"/>
<feature type="transmembrane region" description="Helical" evidence="7">
    <location>
        <begin position="123"/>
        <end position="141"/>
    </location>
</feature>
<dbReference type="OrthoDB" id="9811198at2"/>
<evidence type="ECO:0000313" key="9">
    <source>
        <dbReference type="EMBL" id="ALN57763.1"/>
    </source>
</evidence>
<keyword evidence="6 7" id="KW-0472">Membrane</keyword>
<dbReference type="Proteomes" id="UP000061569">
    <property type="component" value="Chromosome"/>
</dbReference>
<dbReference type="GO" id="GO:0005886">
    <property type="term" value="C:plasma membrane"/>
    <property type="evidence" value="ECO:0007669"/>
    <property type="project" value="UniProtKB-SubCell"/>
</dbReference>
<dbReference type="InterPro" id="IPR003416">
    <property type="entry name" value="MgtC/SapB/SrpB/YhiD_fam"/>
</dbReference>